<accession>A0A2I0L7H3</accession>
<feature type="domain" description="Retrovirus-related Pol polyprotein from transposon TNT 1-94-like beta-barrel" evidence="1">
    <location>
        <begin position="57"/>
        <end position="122"/>
    </location>
</feature>
<name>A0A2I0L7H3_PUNGR</name>
<dbReference type="InterPro" id="IPR054722">
    <property type="entry name" value="PolX-like_BBD"/>
</dbReference>
<evidence type="ECO:0000313" key="3">
    <source>
        <dbReference type="Proteomes" id="UP000233551"/>
    </source>
</evidence>
<dbReference type="Proteomes" id="UP000233551">
    <property type="component" value="Unassembled WGS sequence"/>
</dbReference>
<protein>
    <recommendedName>
        <fullName evidence="1">Retrovirus-related Pol polyprotein from transposon TNT 1-94-like beta-barrel domain-containing protein</fullName>
    </recommendedName>
</protein>
<dbReference type="AlphaFoldDB" id="A0A2I0L7H3"/>
<evidence type="ECO:0000313" key="2">
    <source>
        <dbReference type="EMBL" id="PKI76066.1"/>
    </source>
</evidence>
<keyword evidence="3" id="KW-1185">Reference proteome</keyword>
<comment type="caution">
    <text evidence="2">The sequence shown here is derived from an EMBL/GenBank/DDBJ whole genome shotgun (WGS) entry which is preliminary data.</text>
</comment>
<reference evidence="2 3" key="1">
    <citation type="submission" date="2017-11" db="EMBL/GenBank/DDBJ databases">
        <title>De-novo sequencing of pomegranate (Punica granatum L.) genome.</title>
        <authorList>
            <person name="Akparov Z."/>
            <person name="Amiraslanov A."/>
            <person name="Hajiyeva S."/>
            <person name="Abbasov M."/>
            <person name="Kaur K."/>
            <person name="Hamwieh A."/>
            <person name="Solovyev V."/>
            <person name="Salamov A."/>
            <person name="Braich B."/>
            <person name="Kosarev P."/>
            <person name="Mahmoud A."/>
            <person name="Hajiyev E."/>
            <person name="Babayeva S."/>
            <person name="Izzatullayeva V."/>
            <person name="Mammadov A."/>
            <person name="Mammadov A."/>
            <person name="Sharifova S."/>
            <person name="Ojaghi J."/>
            <person name="Eynullazada K."/>
            <person name="Bayramov B."/>
            <person name="Abdulazimova A."/>
            <person name="Shahmuradov I."/>
        </authorList>
    </citation>
    <scope>NUCLEOTIDE SEQUENCE [LARGE SCALE GENOMIC DNA]</scope>
    <source>
        <strain evidence="3">cv. AG2017</strain>
        <tissue evidence="2">Leaf</tissue>
    </source>
</reference>
<proteinExistence type="predicted"/>
<organism evidence="2 3">
    <name type="scientific">Punica granatum</name>
    <name type="common">Pomegranate</name>
    <dbReference type="NCBI Taxonomy" id="22663"/>
    <lineage>
        <taxon>Eukaryota</taxon>
        <taxon>Viridiplantae</taxon>
        <taxon>Streptophyta</taxon>
        <taxon>Embryophyta</taxon>
        <taxon>Tracheophyta</taxon>
        <taxon>Spermatophyta</taxon>
        <taxon>Magnoliopsida</taxon>
        <taxon>eudicotyledons</taxon>
        <taxon>Gunneridae</taxon>
        <taxon>Pentapetalae</taxon>
        <taxon>rosids</taxon>
        <taxon>malvids</taxon>
        <taxon>Myrtales</taxon>
        <taxon>Lythraceae</taxon>
        <taxon>Punica</taxon>
    </lineage>
</organism>
<dbReference type="Pfam" id="PF22936">
    <property type="entry name" value="Pol_BBD"/>
    <property type="match status" value="1"/>
</dbReference>
<evidence type="ECO:0000259" key="1">
    <source>
        <dbReference type="Pfam" id="PF22936"/>
    </source>
</evidence>
<sequence>MESYLLGHDLLEIVGSSETRPPTEGITALRKWKIKAGKAMFAIKVSIEEDMLEHIRCCNHMTGDQKKFRSTSTYRGDNVIVLADNTKLPNANIGKAEISPKFSTRKLQLRDVYCVPAEKSYLDEVQKNKTADMWHVSLGLANYRKLKVMMSTLMLKELPQLEVHEDMVYLGCQ</sequence>
<dbReference type="EMBL" id="PGOL01000131">
    <property type="protein sequence ID" value="PKI76066.1"/>
    <property type="molecule type" value="Genomic_DNA"/>
</dbReference>
<gene>
    <name evidence="2" type="ORF">CRG98_003538</name>
</gene>